<dbReference type="SUPFAM" id="SSF50156">
    <property type="entry name" value="PDZ domain-like"/>
    <property type="match status" value="5"/>
</dbReference>
<dbReference type="SUPFAM" id="SSF52540">
    <property type="entry name" value="P-loop containing nucleoside triphosphate hydrolases"/>
    <property type="match status" value="1"/>
</dbReference>
<feature type="compositionally biased region" description="Polar residues" evidence="9">
    <location>
        <begin position="1247"/>
        <end position="1262"/>
    </location>
</feature>
<evidence type="ECO:0000259" key="12">
    <source>
        <dbReference type="PROSITE" id="PS50106"/>
    </source>
</evidence>
<evidence type="ECO:0000256" key="2">
    <source>
        <dbReference type="ARBA" id="ARBA00022553"/>
    </source>
</evidence>
<feature type="domain" description="PDZ" evidence="12">
    <location>
        <begin position="1078"/>
        <end position="1160"/>
    </location>
</feature>
<feature type="compositionally biased region" description="Gly residues" evidence="9">
    <location>
        <begin position="968"/>
        <end position="981"/>
    </location>
</feature>
<feature type="compositionally biased region" description="Low complexity" evidence="9">
    <location>
        <begin position="776"/>
        <end position="787"/>
    </location>
</feature>
<dbReference type="PROSITE" id="PS50106">
    <property type="entry name" value="PDZ"/>
    <property type="match status" value="5"/>
</dbReference>
<dbReference type="Pfam" id="PF16663">
    <property type="entry name" value="MAGI_u1"/>
    <property type="match status" value="1"/>
</dbReference>
<dbReference type="InterPro" id="IPR020590">
    <property type="entry name" value="Guanylate_kinase_CS"/>
</dbReference>
<feature type="region of interest" description="Disordered" evidence="9">
    <location>
        <begin position="1161"/>
        <end position="1561"/>
    </location>
</feature>
<evidence type="ECO:0000256" key="9">
    <source>
        <dbReference type="SAM" id="MobiDB-lite"/>
    </source>
</evidence>
<dbReference type="Pfam" id="PF00595">
    <property type="entry name" value="PDZ"/>
    <property type="match status" value="4"/>
</dbReference>
<sequence>MSKVIQKKNHWITKVTECAVSRDARGELNVELRGGAENGEFPYIGEVREDVLVYKNGQLSEGELLLEVGGLSVSGLPLYDVLIAMNRCKGPVRLKTVRQGNKLNKDLKLYLSLRFQKSSPDHELQQTIRANLYHHAMPCTTRPPRDGEVPGVDYNFLSVEDFLNLEQSGTLLEIGTFEGNYYGTPKPPRQPVVGTVILSDAVLLNGPPGSQQSTPKRTKSYNDMQNAQVVPADYEDDDQATEMNNSFTGNPSDQDESCGGVLRPYPARENAPSYGLNNVAASTSDSGQQTHAQPQASPEDPLGPLPGNWEMAYTENGEVYFIDHNTKTTSWIDPRCLEKPLKPLEECEDDEGVHTEEPDNELELPAGWEKIDDPVYGVYYVDHINRKTQYENPIVEAKRRMQLEQQQPQPPEEWIEEHSSAGAPLAVYASNHLETYRDPQDPPPLPPPPGGTKRGKPFFTRNPAELNGTFINTKLKKSRRGFGFTVVGGDEPDEFLQIKSLVLDGPAAVDGKMETGDVIVSVNDIIVLGYTHAQVVKIFQSIPIGSMVDLALCRGYPLPFDPDDPNTSLVTSVAILDKEPIIVNGQQSYDSPSSHGSQTGGPVNGMREPRALSPSAEVASNGSHGYSSSDVVTLASSIAGQPELITVHMEKGDKGFGFTIADSLTGGGQRVKQIVDYPRCRGLKESDILMEVNKRNVQNMTHNQVVDLLSKCPRGSEVTMLVQRGVVPAKRSPKLVQQLERKDSQSSSQHSVCSHRSTHTDSPSHPSSNMPSEAVGPPTAAPTQLLPGLPPLPTQDPGDGTMTLQKKPDPFKIWAQSRSMYESRQPDCQEQEIFLWRKDTGFGFRILGGNEAGEPIYIGHIVKYGAADEDGRLRSGDELICVDGTAVVGKSHQLVVQLMQQAAKQGHVNLTVRRKSSGYGVGKGEGDVPPSPASSHHSSTQAPSLTEGKRTPQGSQNSLNTVSSGSGSTSGIGSGGGGGSGSAVVPAALQPYDMEIQRGENEGFGFVIVSSVSRPDAGTTLESSNASLLTNAEKIATITTTHTPQTATESRNNSKLKQAPPPPPPTQALPSQDAEFYSVDLERDSKGFGFSLRGGREYNMDLYVLRLAEDGAAVRNGKMRVGDEILEINSESTKNMKHARAIELIKNGGRRARLVLKRGDGSVPEYDASHDGHSPTPGAQDSPQVRTLPPNSRYHTSSESSYPPDLHKPSRHEDAGQGRDRDRMEHSGRHFNHHHHHTWNNNHTNSRQHSPDNSTSGGNNKKSLGRKFKKSDSESGISKLLKTLRKDSSGKKAAAAAAEKERERSASSSTLDQRYGRSRRGSLDRSPTRKRNTSPDRRRAKSMDRRAERAHRDCTPEREYDDGGFLSHAATPERPLYDRRLLREPQTPGRAYMEATTPERPNNGASSLSLSRDRTTDMKATTPERPNNGASSLSRSRGRTPDRGSLKNGNLLRDSSAETRDESYGINGTPERRYRSERDSSPNSSSSREELNYAAAPAPRLKDYYSTLKNNSSAHHNASYNNAGLSNKAGQHHNNAVGRAPNQFPEPKRRFYKESPKDLSI</sequence>
<organism evidence="13 14">
    <name type="scientific">Oncorhynchus kisutch</name>
    <name type="common">Coho salmon</name>
    <name type="synonym">Salmo kisutch</name>
    <dbReference type="NCBI Taxonomy" id="8019"/>
    <lineage>
        <taxon>Eukaryota</taxon>
        <taxon>Metazoa</taxon>
        <taxon>Chordata</taxon>
        <taxon>Craniata</taxon>
        <taxon>Vertebrata</taxon>
        <taxon>Euteleostomi</taxon>
        <taxon>Actinopterygii</taxon>
        <taxon>Neopterygii</taxon>
        <taxon>Teleostei</taxon>
        <taxon>Protacanthopterygii</taxon>
        <taxon>Salmoniformes</taxon>
        <taxon>Salmonidae</taxon>
        <taxon>Salmoninae</taxon>
        <taxon>Oncorhynchus</taxon>
    </lineage>
</organism>
<dbReference type="PROSITE" id="PS50052">
    <property type="entry name" value="GUANYLATE_KINASE_2"/>
    <property type="match status" value="1"/>
</dbReference>
<dbReference type="FunFam" id="2.30.42.10:FF:000005">
    <property type="entry name" value="Membrane associated guanylate kinase, WW and PDZ domain containing 1"/>
    <property type="match status" value="1"/>
</dbReference>
<dbReference type="InterPro" id="IPR027417">
    <property type="entry name" value="P-loop_NTPase"/>
</dbReference>
<comment type="subcellular location">
    <subcellularLocation>
        <location evidence="1">Membrane</location>
        <topology evidence="1">Peripheral membrane protein</topology>
    </subcellularLocation>
</comment>
<dbReference type="Gene3D" id="3.30.63.10">
    <property type="entry name" value="Guanylate Kinase phosphate binding domain"/>
    <property type="match status" value="1"/>
</dbReference>
<dbReference type="InterPro" id="IPR001478">
    <property type="entry name" value="PDZ"/>
</dbReference>
<dbReference type="FunFam" id="2.20.70.10:FF:000002">
    <property type="entry name" value="Membrane-associated guanylate kinase, WW and PDZ domain-containing protein 3 isoform 1"/>
    <property type="match status" value="1"/>
</dbReference>
<evidence type="ECO:0000256" key="7">
    <source>
        <dbReference type="ARBA" id="ARBA00078448"/>
    </source>
</evidence>
<dbReference type="Proteomes" id="UP000694557">
    <property type="component" value="Unassembled WGS sequence"/>
</dbReference>
<feature type="compositionally biased region" description="Low complexity" evidence="9">
    <location>
        <begin position="1510"/>
        <end position="1523"/>
    </location>
</feature>
<feature type="domain" description="PDZ" evidence="12">
    <location>
        <begin position="646"/>
        <end position="724"/>
    </location>
</feature>
<feature type="compositionally biased region" description="Low complexity" evidence="9">
    <location>
        <begin position="745"/>
        <end position="768"/>
    </location>
</feature>
<feature type="compositionally biased region" description="Basic residues" evidence="9">
    <location>
        <begin position="1229"/>
        <end position="1238"/>
    </location>
</feature>
<feature type="domain" description="WW" evidence="10">
    <location>
        <begin position="362"/>
        <end position="395"/>
    </location>
</feature>
<evidence type="ECO:0000259" key="11">
    <source>
        <dbReference type="PROSITE" id="PS50052"/>
    </source>
</evidence>
<reference evidence="13" key="2">
    <citation type="submission" date="2025-09" db="UniProtKB">
        <authorList>
            <consortium name="Ensembl"/>
        </authorList>
    </citation>
    <scope>IDENTIFICATION</scope>
</reference>
<feature type="compositionally biased region" description="Pro residues" evidence="9">
    <location>
        <begin position="441"/>
        <end position="450"/>
    </location>
</feature>
<feature type="domain" description="PDZ" evidence="12">
    <location>
        <begin position="832"/>
        <end position="914"/>
    </location>
</feature>
<feature type="domain" description="Guanylate kinase-like" evidence="11">
    <location>
        <begin position="104"/>
        <end position="184"/>
    </location>
</feature>
<feature type="compositionally biased region" description="Polar residues" evidence="9">
    <location>
        <begin position="1177"/>
        <end position="1201"/>
    </location>
</feature>
<evidence type="ECO:0000313" key="13">
    <source>
        <dbReference type="Ensembl" id="ENSOKIP00005013933.1"/>
    </source>
</evidence>
<reference evidence="13" key="1">
    <citation type="submission" date="2025-08" db="UniProtKB">
        <authorList>
            <consortium name="Ensembl"/>
        </authorList>
    </citation>
    <scope>IDENTIFICATION</scope>
</reference>
<feature type="region of interest" description="Disordered" evidence="9">
    <location>
        <begin position="909"/>
        <end position="981"/>
    </location>
</feature>
<dbReference type="GO" id="GO:0005634">
    <property type="term" value="C:nucleus"/>
    <property type="evidence" value="ECO:0007669"/>
    <property type="project" value="UniProtKB-ARBA"/>
</dbReference>
<keyword evidence="3" id="KW-0677">Repeat</keyword>
<name>A0A8C7F562_ONCKI</name>
<dbReference type="PROSITE" id="PS50020">
    <property type="entry name" value="WW_DOMAIN_2"/>
    <property type="match status" value="2"/>
</dbReference>
<dbReference type="InterPro" id="IPR036034">
    <property type="entry name" value="PDZ_sf"/>
</dbReference>
<dbReference type="FunFam" id="2.30.42.10:FF:000103">
    <property type="entry name" value="membrane-associated guanylate kinase, WW and PDZ domain-containing protein 1 isoform X2"/>
    <property type="match status" value="1"/>
</dbReference>
<feature type="compositionally biased region" description="Polar residues" evidence="9">
    <location>
        <begin position="275"/>
        <end position="296"/>
    </location>
</feature>
<feature type="compositionally biased region" description="Low complexity" evidence="9">
    <location>
        <begin position="1039"/>
        <end position="1048"/>
    </location>
</feature>
<dbReference type="CDD" id="cd00201">
    <property type="entry name" value="WW"/>
    <property type="match status" value="2"/>
</dbReference>
<dbReference type="FunFam" id="2.30.42.10:FF:000006">
    <property type="entry name" value="Membrane associated guanylate kinase, WW and PDZ domain containing 1"/>
    <property type="match status" value="1"/>
</dbReference>
<dbReference type="SMART" id="SM00228">
    <property type="entry name" value="PDZ"/>
    <property type="match status" value="5"/>
</dbReference>
<feature type="region of interest" description="Disordered" evidence="9">
    <location>
        <begin position="1039"/>
        <end position="1071"/>
    </location>
</feature>
<dbReference type="Ensembl" id="ENSOKIT00005014845.1">
    <property type="protein sequence ID" value="ENSOKIP00005013933.1"/>
    <property type="gene ID" value="ENSOKIG00005006281.1"/>
</dbReference>
<feature type="region of interest" description="Disordered" evidence="9">
    <location>
        <begin position="239"/>
        <end position="309"/>
    </location>
</feature>
<dbReference type="CDD" id="cd06731">
    <property type="entry name" value="PDZ1_MAGI-1_3-like"/>
    <property type="match status" value="1"/>
</dbReference>
<comment type="function">
    <text evidence="5">Plays a role in coupling actin fibers to cell junctions in endothelial cells, via its interaction with AMOTL2 and CDH5. May regulate acid-induced ASIC3 currents by modulating its expression at the cell surface.</text>
</comment>
<dbReference type="Gene3D" id="2.20.70.10">
    <property type="match status" value="2"/>
</dbReference>
<feature type="region of interest" description="Disordered" evidence="9">
    <location>
        <begin position="732"/>
        <end position="806"/>
    </location>
</feature>
<dbReference type="InterPro" id="IPR036020">
    <property type="entry name" value="WW_dom_sf"/>
</dbReference>
<evidence type="ECO:0000313" key="14">
    <source>
        <dbReference type="Proteomes" id="UP000694557"/>
    </source>
</evidence>
<dbReference type="GO" id="GO:0005737">
    <property type="term" value="C:cytoplasm"/>
    <property type="evidence" value="ECO:0007669"/>
    <property type="project" value="TreeGrafter"/>
</dbReference>
<protein>
    <recommendedName>
        <fullName evidence="6">Membrane-associated guanylate kinase, WW and PDZ domain-containing protein 1</fullName>
    </recommendedName>
    <alternativeName>
        <fullName evidence="7">BAI1-associated protein 1</fullName>
    </alternativeName>
    <alternativeName>
        <fullName evidence="8">Membrane-associated guanylate kinase inverted 1</fullName>
    </alternativeName>
</protein>
<keyword evidence="14" id="KW-1185">Reference proteome</keyword>
<feature type="domain" description="PDZ" evidence="12">
    <location>
        <begin position="17"/>
        <end position="100"/>
    </location>
</feature>
<dbReference type="Pfam" id="PF00397">
    <property type="entry name" value="WW"/>
    <property type="match status" value="2"/>
</dbReference>
<dbReference type="FunFam" id="3.30.63.10:FF:000003">
    <property type="entry name" value="Membrane-associated guanylate kinase, WW and PDZ domain-containing protein 3 isoform 1"/>
    <property type="match status" value="1"/>
</dbReference>
<keyword evidence="2" id="KW-0597">Phosphoprotein</keyword>
<feature type="compositionally biased region" description="Basic and acidic residues" evidence="9">
    <location>
        <begin position="1321"/>
        <end position="1358"/>
    </location>
</feature>
<dbReference type="FunFam" id="2.30.42.10:FF:000042">
    <property type="entry name" value="Membrane-associated guanylate kinase, WW and PDZ domain-containing protein 3 isoform 1"/>
    <property type="match status" value="1"/>
</dbReference>
<dbReference type="CDD" id="cd06730">
    <property type="entry name" value="PDZ0_MAGI-1_3-like"/>
    <property type="match status" value="1"/>
</dbReference>
<dbReference type="PANTHER" id="PTHR10316:SF77">
    <property type="entry name" value="MEMBRANE-ASSOCIATED GUANYLATE KINASE, WW AND PDZ DOMAIN-CONTAINING PROTEIN 1 ISOFORM X1"/>
    <property type="match status" value="1"/>
</dbReference>
<dbReference type="FunFam" id="2.30.42.10:FF:000015">
    <property type="entry name" value="Membrane associated guanylate kinase, WW and PDZ domain containing 1"/>
    <property type="match status" value="1"/>
</dbReference>
<feature type="domain" description="PDZ" evidence="12">
    <location>
        <begin position="472"/>
        <end position="541"/>
    </location>
</feature>
<feature type="compositionally biased region" description="Basic and acidic residues" evidence="9">
    <location>
        <begin position="1546"/>
        <end position="1561"/>
    </location>
</feature>
<dbReference type="InterPro" id="IPR008145">
    <property type="entry name" value="GK/Ca_channel_bsu"/>
</dbReference>
<evidence type="ECO:0000256" key="8">
    <source>
        <dbReference type="ARBA" id="ARBA00079517"/>
    </source>
</evidence>
<dbReference type="PROSITE" id="PS01159">
    <property type="entry name" value="WW_DOMAIN_1"/>
    <property type="match status" value="2"/>
</dbReference>
<dbReference type="Pfam" id="PF00625">
    <property type="entry name" value="Guanylate_kin"/>
    <property type="match status" value="1"/>
</dbReference>
<evidence type="ECO:0000256" key="3">
    <source>
        <dbReference type="ARBA" id="ARBA00022737"/>
    </source>
</evidence>
<evidence type="ECO:0000256" key="1">
    <source>
        <dbReference type="ARBA" id="ARBA00004170"/>
    </source>
</evidence>
<feature type="compositionally biased region" description="Low complexity" evidence="9">
    <location>
        <begin position="933"/>
        <end position="944"/>
    </location>
</feature>
<feature type="compositionally biased region" description="Basic and acidic residues" evidence="9">
    <location>
        <begin position="1205"/>
        <end position="1228"/>
    </location>
</feature>
<feature type="domain" description="WW" evidence="10">
    <location>
        <begin position="303"/>
        <end position="336"/>
    </location>
</feature>
<keyword evidence="4" id="KW-0472">Membrane</keyword>
<evidence type="ECO:0000256" key="4">
    <source>
        <dbReference type="ARBA" id="ARBA00023136"/>
    </source>
</evidence>
<feature type="compositionally biased region" description="Basic and acidic residues" evidence="9">
    <location>
        <begin position="1470"/>
        <end position="1480"/>
    </location>
</feature>
<dbReference type="GO" id="GO:0016020">
    <property type="term" value="C:membrane"/>
    <property type="evidence" value="ECO:0007669"/>
    <property type="project" value="UniProtKB-SubCell"/>
</dbReference>
<feature type="compositionally biased region" description="Polar residues" evidence="9">
    <location>
        <begin position="1399"/>
        <end position="1410"/>
    </location>
</feature>
<dbReference type="GO" id="GO:0007165">
    <property type="term" value="P:signal transduction"/>
    <property type="evidence" value="ECO:0007669"/>
    <property type="project" value="TreeGrafter"/>
</dbReference>
<dbReference type="PANTHER" id="PTHR10316">
    <property type="entry name" value="MEMBRANE ASSOCIATED GUANYLATE KINASE-RELATED"/>
    <property type="match status" value="1"/>
</dbReference>
<proteinExistence type="predicted"/>
<dbReference type="SUPFAM" id="SSF51045">
    <property type="entry name" value="WW domain"/>
    <property type="match status" value="2"/>
</dbReference>
<dbReference type="CDD" id="cd06733">
    <property type="entry name" value="PDZ3_MAGI-1_3-like"/>
    <property type="match status" value="1"/>
</dbReference>
<feature type="compositionally biased region" description="Polar residues" evidence="9">
    <location>
        <begin position="952"/>
        <end position="962"/>
    </location>
</feature>
<dbReference type="Gene3D" id="2.30.42.10">
    <property type="match status" value="5"/>
</dbReference>
<dbReference type="Pfam" id="PF16666">
    <property type="entry name" value="MAGI_u5"/>
    <property type="match status" value="1"/>
</dbReference>
<dbReference type="GO" id="GO:0005911">
    <property type="term" value="C:cell-cell junction"/>
    <property type="evidence" value="ECO:0007669"/>
    <property type="project" value="TreeGrafter"/>
</dbReference>
<feature type="compositionally biased region" description="Polar residues" evidence="9">
    <location>
        <begin position="1524"/>
        <end position="1534"/>
    </location>
</feature>
<feature type="compositionally biased region" description="Polar residues" evidence="9">
    <location>
        <begin position="586"/>
        <end position="597"/>
    </location>
</feature>
<dbReference type="InterPro" id="IPR008144">
    <property type="entry name" value="Guanylate_kin-like_dom"/>
</dbReference>
<gene>
    <name evidence="13" type="primary">MAGI1</name>
    <name evidence="13" type="synonym">LOC109869032</name>
</gene>
<dbReference type="SMART" id="SM00456">
    <property type="entry name" value="WW"/>
    <property type="match status" value="2"/>
</dbReference>
<evidence type="ECO:0000256" key="6">
    <source>
        <dbReference type="ARBA" id="ARBA00070829"/>
    </source>
</evidence>
<evidence type="ECO:0000259" key="10">
    <source>
        <dbReference type="PROSITE" id="PS50020"/>
    </source>
</evidence>
<feature type="region of interest" description="Disordered" evidence="9">
    <location>
        <begin position="586"/>
        <end position="624"/>
    </location>
</feature>
<dbReference type="SMART" id="SM00072">
    <property type="entry name" value="GuKc"/>
    <property type="match status" value="1"/>
</dbReference>
<accession>A0A8C7F562</accession>
<feature type="compositionally biased region" description="Polar residues" evidence="9">
    <location>
        <begin position="241"/>
        <end position="252"/>
    </location>
</feature>
<feature type="compositionally biased region" description="Polar residues" evidence="9">
    <location>
        <begin position="1424"/>
        <end position="1435"/>
    </location>
</feature>
<dbReference type="PROSITE" id="PS00856">
    <property type="entry name" value="GUANYLATE_KINASE_1"/>
    <property type="match status" value="1"/>
</dbReference>
<dbReference type="GeneTree" id="ENSGT00940000155820"/>
<dbReference type="FunFam" id="2.20.70.10:FF:000001">
    <property type="entry name" value="Membrane-associated guanylate kinase, WW and PDZ domain-containing protein 1"/>
    <property type="match status" value="1"/>
</dbReference>
<dbReference type="CDD" id="cd06732">
    <property type="entry name" value="PDZ2_MAGI-1_3-like"/>
    <property type="match status" value="1"/>
</dbReference>
<dbReference type="InterPro" id="IPR001202">
    <property type="entry name" value="WW_dom"/>
</dbReference>
<feature type="region of interest" description="Disordered" evidence="9">
    <location>
        <begin position="435"/>
        <end position="456"/>
    </location>
</feature>
<evidence type="ECO:0000256" key="5">
    <source>
        <dbReference type="ARBA" id="ARBA00058771"/>
    </source>
</evidence>
<dbReference type="CDD" id="cd06735">
    <property type="entry name" value="PDZ5_MAGI-1_3-like"/>
    <property type="match status" value="1"/>
</dbReference>